<dbReference type="OrthoDB" id="671at857473"/>
<dbReference type="RefSeq" id="YP_002790716.1">
    <property type="nucleotide sequence ID" value="NC_012530.1"/>
</dbReference>
<reference evidence="1 2" key="1">
    <citation type="journal article" date="2009" name="Gene">
        <title>Genome of a virulent bacteriophage Lb338-1 that lyses the probiotic Lactobacillus paracasei cheese strain.</title>
        <authorList>
            <person name="Alemayehu D."/>
            <person name="Ross R.P."/>
            <person name="O'Sullivan O."/>
            <person name="Coffey A."/>
            <person name="Stanton C."/>
            <person name="Fitzgerald G.F."/>
            <person name="McAuliffe O."/>
        </authorList>
    </citation>
    <scope>NUCLEOTIDE SEQUENCE [LARGE SCALE GENOMIC DNA]</scope>
    <source>
        <strain evidence="1">Lb338-1</strain>
    </source>
</reference>
<dbReference type="EMBL" id="FJ822135">
    <property type="protein sequence ID" value="ACO36958.1"/>
    <property type="molecule type" value="Genomic_DNA"/>
</dbReference>
<evidence type="ECO:0000313" key="1">
    <source>
        <dbReference type="EMBL" id="ACO36958.1"/>
    </source>
</evidence>
<protein>
    <submittedName>
        <fullName evidence="1">Uncharacterized protein</fullName>
    </submittedName>
</protein>
<gene>
    <name evidence="1" type="ORF">lb338_phage_37</name>
</gene>
<proteinExistence type="predicted"/>
<dbReference type="Proteomes" id="UP000001878">
    <property type="component" value="Segment"/>
</dbReference>
<organism evidence="1 2">
    <name type="scientific">Lactobacillus phage Lb338-1</name>
    <dbReference type="NCBI Taxonomy" id="2892342"/>
    <lineage>
        <taxon>Viruses</taxon>
        <taxon>Duplodnaviria</taxon>
        <taxon>Heunggongvirae</taxon>
        <taxon>Uroviricota</taxon>
        <taxon>Caudoviricetes</taxon>
        <taxon>Herelleviridae</taxon>
        <taxon>Mooreparkvirus</taxon>
        <taxon>Mooreparkvirus Lb3381</taxon>
    </lineage>
</organism>
<accession>C1KFE7</accession>
<name>C1KFE7_9CAUD</name>
<evidence type="ECO:0000313" key="2">
    <source>
        <dbReference type="Proteomes" id="UP000001878"/>
    </source>
</evidence>
<dbReference type="KEGG" id="vg:7750892"/>
<keyword evidence="2" id="KW-1185">Reference proteome</keyword>
<sequence>MPNLWEEIMTETKRDVVEAILLVKDTDTIWDSSTVRYYLNRYDAALPDDLPTIPLATSEHIRKDYGKTTLFDELAWAFQDSFDSSEVNEWITNNEDIFAEAWSRGLWIVKETGEVTGYDD</sequence>
<dbReference type="GeneID" id="7750892"/>